<evidence type="ECO:0000313" key="1">
    <source>
        <dbReference type="EMBL" id="SIT42802.1"/>
    </source>
</evidence>
<dbReference type="Proteomes" id="UP000195569">
    <property type="component" value="Unassembled WGS sequence"/>
</dbReference>
<organism evidence="1 2">
    <name type="scientific">Paraburkholderia piptadeniae</name>
    <dbReference type="NCBI Taxonomy" id="1701573"/>
    <lineage>
        <taxon>Bacteria</taxon>
        <taxon>Pseudomonadati</taxon>
        <taxon>Pseudomonadota</taxon>
        <taxon>Betaproteobacteria</taxon>
        <taxon>Burkholderiales</taxon>
        <taxon>Burkholderiaceae</taxon>
        <taxon>Paraburkholderia</taxon>
    </lineage>
</organism>
<sequence length="40" mass="4148">MLVKARARSSRAGRLASVLLASVKTGIASTDFLADDKASI</sequence>
<dbReference type="AlphaFoldDB" id="A0A1N7S606"/>
<evidence type="ECO:0000313" key="2">
    <source>
        <dbReference type="Proteomes" id="UP000195569"/>
    </source>
</evidence>
<protein>
    <submittedName>
        <fullName evidence="1">Uncharacterized protein</fullName>
    </submittedName>
</protein>
<reference evidence="1" key="1">
    <citation type="submission" date="2016-12" db="EMBL/GenBank/DDBJ databases">
        <authorList>
            <person name="Moulin L."/>
        </authorList>
    </citation>
    <scope>NUCLEOTIDE SEQUENCE [LARGE SCALE GENOMIC DNA]</scope>
    <source>
        <strain evidence="1">STM 7183</strain>
    </source>
</reference>
<keyword evidence="2" id="KW-1185">Reference proteome</keyword>
<dbReference type="EMBL" id="CYGY02000032">
    <property type="protein sequence ID" value="SIT42802.1"/>
    <property type="molecule type" value="Genomic_DNA"/>
</dbReference>
<gene>
    <name evidence="1" type="ORF">BN2476_320315</name>
</gene>
<proteinExistence type="predicted"/>
<comment type="caution">
    <text evidence="1">The sequence shown here is derived from an EMBL/GenBank/DDBJ whole genome shotgun (WGS) entry which is preliminary data.</text>
</comment>
<accession>A0A1N7S606</accession>
<name>A0A1N7S606_9BURK</name>